<evidence type="ECO:0000313" key="4">
    <source>
        <dbReference type="EMBL" id="SDO34183.1"/>
    </source>
</evidence>
<name>A0A1H0IS98_9PSED</name>
<dbReference type="RefSeq" id="WP_084312812.1">
    <property type="nucleotide sequence ID" value="NZ_FNIJ01000010.1"/>
</dbReference>
<evidence type="ECO:0000313" key="5">
    <source>
        <dbReference type="Proteomes" id="UP000242957"/>
    </source>
</evidence>
<dbReference type="PANTHER" id="PTHR47505:SF1">
    <property type="entry name" value="DNA UTILIZATION PROTEIN YHGH"/>
    <property type="match status" value="1"/>
</dbReference>
<dbReference type="InterPro" id="IPR000836">
    <property type="entry name" value="PRTase_dom"/>
</dbReference>
<dbReference type="STRING" id="198616.SAMN05216193_110112"/>
<proteinExistence type="inferred from homology"/>
<dbReference type="EMBL" id="FNIJ01000010">
    <property type="protein sequence ID" value="SDO34183.1"/>
    <property type="molecule type" value="Genomic_DNA"/>
</dbReference>
<dbReference type="PANTHER" id="PTHR47505">
    <property type="entry name" value="DNA UTILIZATION PROTEIN YHGH"/>
    <property type="match status" value="1"/>
</dbReference>
<dbReference type="Proteomes" id="UP000242957">
    <property type="component" value="Unassembled WGS sequence"/>
</dbReference>
<evidence type="ECO:0000256" key="1">
    <source>
        <dbReference type="ARBA" id="ARBA00008007"/>
    </source>
</evidence>
<reference evidence="5" key="1">
    <citation type="submission" date="2016-10" db="EMBL/GenBank/DDBJ databases">
        <authorList>
            <person name="Varghese N."/>
            <person name="Submissions S."/>
        </authorList>
    </citation>
    <scope>NUCLEOTIDE SEQUENCE [LARGE SCALE GENOMIC DNA]</scope>
    <source>
        <strain evidence="5">JCM 21621</strain>
    </source>
</reference>
<evidence type="ECO:0000259" key="3">
    <source>
        <dbReference type="Pfam" id="PF18912"/>
    </source>
</evidence>
<dbReference type="Gene3D" id="3.40.50.2020">
    <property type="match status" value="1"/>
</dbReference>
<dbReference type="AlphaFoldDB" id="A0A1H0IS98"/>
<dbReference type="InterPro" id="IPR029057">
    <property type="entry name" value="PRTase-like"/>
</dbReference>
<dbReference type="InterPro" id="IPR044005">
    <property type="entry name" value="DZR_2"/>
</dbReference>
<dbReference type="Pfam" id="PF18912">
    <property type="entry name" value="DZR_2"/>
    <property type="match status" value="1"/>
</dbReference>
<accession>A0A1H0IS98</accession>
<evidence type="ECO:0000259" key="2">
    <source>
        <dbReference type="Pfam" id="PF00156"/>
    </source>
</evidence>
<sequence>MHKTLLARLRPVWLDLRPACLLCGATADAPGLPLCSGCDADLPWLAAHCAICALPLQAHGLVCGECLKKPPAFARVETPWRYAFPLDSLVTRFKHHAQWPLGRLLGQLLARHLQHAFHDGLARPDLLLPVPLAPLRQRQRGFNQAGLLADWLGRELRLPVRGNLVRRVQETPPQQGLDAATRKRNLRHAFALESGGDLRGAHLALVDDVLTTGSTAETIARLLRKAGAARVDVYCLARTAKPD</sequence>
<dbReference type="InterPro" id="IPR051910">
    <property type="entry name" value="ComF/GntX_DNA_util-trans"/>
</dbReference>
<gene>
    <name evidence="4" type="ORF">SAMN05216193_110112</name>
</gene>
<feature type="domain" description="Double zinc ribbon" evidence="3">
    <location>
        <begin position="18"/>
        <end position="67"/>
    </location>
</feature>
<keyword evidence="5" id="KW-1185">Reference proteome</keyword>
<protein>
    <submittedName>
        <fullName evidence="4">ComF family protein</fullName>
    </submittedName>
</protein>
<feature type="domain" description="Phosphoribosyltransferase" evidence="2">
    <location>
        <begin position="158"/>
        <end position="238"/>
    </location>
</feature>
<organism evidence="4 5">
    <name type="scientific">Pseudomonas jinjuensis</name>
    <dbReference type="NCBI Taxonomy" id="198616"/>
    <lineage>
        <taxon>Bacteria</taxon>
        <taxon>Pseudomonadati</taxon>
        <taxon>Pseudomonadota</taxon>
        <taxon>Gammaproteobacteria</taxon>
        <taxon>Pseudomonadales</taxon>
        <taxon>Pseudomonadaceae</taxon>
        <taxon>Pseudomonas</taxon>
    </lineage>
</organism>
<dbReference type="Pfam" id="PF00156">
    <property type="entry name" value="Pribosyltran"/>
    <property type="match status" value="1"/>
</dbReference>
<comment type="similarity">
    <text evidence="1">Belongs to the ComF/GntX family.</text>
</comment>
<dbReference type="CDD" id="cd06223">
    <property type="entry name" value="PRTases_typeI"/>
    <property type="match status" value="1"/>
</dbReference>
<dbReference type="OrthoDB" id="9793412at2"/>
<dbReference type="SUPFAM" id="SSF53271">
    <property type="entry name" value="PRTase-like"/>
    <property type="match status" value="1"/>
</dbReference>